<dbReference type="EMBL" id="UGTS01000005">
    <property type="protein sequence ID" value="SUC39018.1"/>
    <property type="molecule type" value="Genomic_DNA"/>
</dbReference>
<protein>
    <submittedName>
        <fullName evidence="4">3-ketoacyl-ACP synthase</fullName>
    </submittedName>
    <submittedName>
        <fullName evidence="5">Beta-ketoacyl-ACP synthase</fullName>
        <ecNumber evidence="5">2.3.1.94</ecNumber>
    </submittedName>
</protein>
<keyword evidence="5" id="KW-0012">Acyltransferase</keyword>
<dbReference type="InterPro" id="IPR014030">
    <property type="entry name" value="Ketoacyl_synth_N"/>
</dbReference>
<evidence type="ECO:0000313" key="5">
    <source>
        <dbReference type="EMBL" id="SUC39018.1"/>
    </source>
</evidence>
<dbReference type="OMA" id="DIACVFP"/>
<organism evidence="5 6">
    <name type="scientific">Proteus mirabilis</name>
    <dbReference type="NCBI Taxonomy" id="584"/>
    <lineage>
        <taxon>Bacteria</taxon>
        <taxon>Pseudomonadati</taxon>
        <taxon>Pseudomonadota</taxon>
        <taxon>Gammaproteobacteria</taxon>
        <taxon>Enterobacterales</taxon>
        <taxon>Morganellaceae</taxon>
        <taxon>Proteus</taxon>
    </lineage>
</organism>
<name>A0A379GDE2_PROMI</name>
<reference evidence="4" key="2">
    <citation type="submission" date="2023-06" db="EMBL/GenBank/DDBJ databases">
        <authorList>
            <consortium name="Clinical and Environmental Microbiology Branch: Whole genome sequencing antimicrobial resistance pathogens in the healthcare setting"/>
        </authorList>
    </citation>
    <scope>NUCLEOTIDE SEQUENCE</scope>
    <source>
        <strain evidence="4">Microbial</strain>
    </source>
</reference>
<evidence type="ECO:0000259" key="2">
    <source>
        <dbReference type="Pfam" id="PF00109"/>
    </source>
</evidence>
<gene>
    <name evidence="5" type="primary">eryA_1</name>
    <name evidence="5" type="ORF">NCTC11938_03309</name>
    <name evidence="4" type="ORF">PW210_001812</name>
</gene>
<keyword evidence="1 5" id="KW-0808">Transferase</keyword>
<dbReference type="Gene3D" id="3.40.47.10">
    <property type="match status" value="1"/>
</dbReference>
<feature type="domain" description="Beta-ketoacyl synthase-like N-terminal" evidence="2">
    <location>
        <begin position="71"/>
        <end position="234"/>
    </location>
</feature>
<evidence type="ECO:0000313" key="6">
    <source>
        <dbReference type="Proteomes" id="UP000254191"/>
    </source>
</evidence>
<dbReference type="InterPro" id="IPR016039">
    <property type="entry name" value="Thiolase-like"/>
</dbReference>
<evidence type="ECO:0000313" key="4">
    <source>
        <dbReference type="EMBL" id="EKW9776000.1"/>
    </source>
</evidence>
<dbReference type="SUPFAM" id="SSF53901">
    <property type="entry name" value="Thiolase-like"/>
    <property type="match status" value="2"/>
</dbReference>
<dbReference type="GO" id="GO:0047879">
    <property type="term" value="F:erythronolide synthase activity"/>
    <property type="evidence" value="ECO:0007669"/>
    <property type="project" value="UniProtKB-EC"/>
</dbReference>
<accession>A0A379GDE2</accession>
<sequence>MKNVAISGWELNLPSIVNFEQLSEQLLLKRTIKTEKYFSDDYFVEYFKFNHNPAVIPYQNIPNDHFEILTRLIHNSLKRANITLEKLRASRTIMYLAGHGPRADFMDYQGFYDKNDAEDVQYSPQIKSLHAASFAQDELANKLWAEYQLDFPPIPIYCASNSALMAVHIGHNEISQDMADIVIVLSWNSLLLQDIAFMDSQGMLVEAHAQPLSKYSDGVTLSDGYAVMILESQQQINSRQYLAPAYIYHSVFMQSNAERTMGGTLFNFYTISKVISQLLDLSHYLPSDIGAIFIHGNGSIISDKAETVAITNIFKQPIPIISYKGQIGYISNCSGIIDLMIIADSLKNNRLIPSTTHYPIDDGMEVNFLTNQECVNYSAKPILKIGLGMDGSIIAMLLIANGEQG</sequence>
<dbReference type="RefSeq" id="WP_004246776.1">
    <property type="nucleotide sequence ID" value="NZ_ABFCQN020000009.1"/>
</dbReference>
<dbReference type="Pfam" id="PF00109">
    <property type="entry name" value="ketoacyl-synt"/>
    <property type="match status" value="1"/>
</dbReference>
<reference evidence="5 6" key="1">
    <citation type="submission" date="2018-06" db="EMBL/GenBank/DDBJ databases">
        <authorList>
            <consortium name="Pathogen Informatics"/>
            <person name="Doyle S."/>
        </authorList>
    </citation>
    <scope>NUCLEOTIDE SEQUENCE [LARGE SCALE GENOMIC DNA]</scope>
    <source>
        <strain evidence="5 6">NCTC11938</strain>
    </source>
</reference>
<dbReference type="EC" id="2.3.1.94" evidence="5"/>
<dbReference type="OrthoDB" id="6452348at2"/>
<dbReference type="Pfam" id="PF02801">
    <property type="entry name" value="Ketoacyl-synt_C"/>
    <property type="match status" value="1"/>
</dbReference>
<feature type="domain" description="Beta-ketoacyl synthase C-terminal" evidence="3">
    <location>
        <begin position="254"/>
        <end position="357"/>
    </location>
</feature>
<proteinExistence type="inferred from homology"/>
<comment type="similarity">
    <text evidence="1">Belongs to the thiolase-like superfamily. Beta-ketoacyl-ACP synthases family.</text>
</comment>
<dbReference type="Proteomes" id="UP000254191">
    <property type="component" value="Unassembled WGS sequence"/>
</dbReference>
<evidence type="ECO:0000256" key="1">
    <source>
        <dbReference type="RuleBase" id="RU003694"/>
    </source>
</evidence>
<evidence type="ECO:0000259" key="3">
    <source>
        <dbReference type="Pfam" id="PF02801"/>
    </source>
</evidence>
<dbReference type="InterPro" id="IPR014031">
    <property type="entry name" value="Ketoacyl_synth_C"/>
</dbReference>
<dbReference type="GeneID" id="6800034"/>
<dbReference type="AlphaFoldDB" id="A0A379GDE2"/>
<dbReference type="EMBL" id="ABKSPD020000005">
    <property type="protein sequence ID" value="EKW9776000.1"/>
    <property type="molecule type" value="Genomic_DNA"/>
</dbReference>
<dbReference type="Proteomes" id="UP001171165">
    <property type="component" value="Unassembled WGS sequence"/>
</dbReference>